<keyword evidence="3" id="KW-1185">Reference proteome</keyword>
<feature type="compositionally biased region" description="Low complexity" evidence="1">
    <location>
        <begin position="137"/>
        <end position="147"/>
    </location>
</feature>
<gene>
    <name evidence="2" type="primary">TP53BP1</name>
    <name evidence="2" type="ORF">L345_02985</name>
</gene>
<sequence>MLQGKLHCLEAASDAREAQGMDHCLLAVTIGNRGDLFNFPSSQEEEEPPRTWRDQQKCVSLGCRQVPSSELMAKEQAEGCAEVGGEAMEVEVAPLQQGEKGHGGTPEEKAVPESGSSSGKSPQVPGECQGDPAGPVSAATQTASATQVEVGTSTACPPLLQRSASVQTEREFMWRPRSPPEASPSQKEEEFELPHPPAGRVLQRHVRTIREVRTLITRVITDVYYKDGTEVERQVVEVGCFQ</sequence>
<comment type="caution">
    <text evidence="2">The sequence shown here is derived from an EMBL/GenBank/DDBJ whole genome shotgun (WGS) entry which is preliminary data.</text>
</comment>
<name>V8PBD1_OPHHA</name>
<proteinExistence type="predicted"/>
<feature type="region of interest" description="Disordered" evidence="1">
    <location>
        <begin position="95"/>
        <end position="193"/>
    </location>
</feature>
<feature type="compositionally biased region" description="Basic and acidic residues" evidence="1">
    <location>
        <begin position="99"/>
        <end position="111"/>
    </location>
</feature>
<evidence type="ECO:0000313" key="3">
    <source>
        <dbReference type="Proteomes" id="UP000018936"/>
    </source>
</evidence>
<protein>
    <submittedName>
        <fullName evidence="2">Tumor suppressor p53-binding protein 1</fullName>
    </submittedName>
</protein>
<dbReference type="OrthoDB" id="129353at2759"/>
<evidence type="ECO:0000256" key="1">
    <source>
        <dbReference type="SAM" id="MobiDB-lite"/>
    </source>
</evidence>
<evidence type="ECO:0000313" key="2">
    <source>
        <dbReference type="EMBL" id="ETE71197.1"/>
    </source>
</evidence>
<organism evidence="2 3">
    <name type="scientific">Ophiophagus hannah</name>
    <name type="common">King cobra</name>
    <name type="synonym">Naja hannah</name>
    <dbReference type="NCBI Taxonomy" id="8665"/>
    <lineage>
        <taxon>Eukaryota</taxon>
        <taxon>Metazoa</taxon>
        <taxon>Chordata</taxon>
        <taxon>Craniata</taxon>
        <taxon>Vertebrata</taxon>
        <taxon>Euteleostomi</taxon>
        <taxon>Lepidosauria</taxon>
        <taxon>Squamata</taxon>
        <taxon>Bifurcata</taxon>
        <taxon>Unidentata</taxon>
        <taxon>Episquamata</taxon>
        <taxon>Toxicofera</taxon>
        <taxon>Serpentes</taxon>
        <taxon>Colubroidea</taxon>
        <taxon>Elapidae</taxon>
        <taxon>Elapinae</taxon>
        <taxon>Ophiophagus</taxon>
    </lineage>
</organism>
<dbReference type="Proteomes" id="UP000018936">
    <property type="component" value="Unassembled WGS sequence"/>
</dbReference>
<dbReference type="EMBL" id="AZIM01000415">
    <property type="protein sequence ID" value="ETE71197.1"/>
    <property type="molecule type" value="Genomic_DNA"/>
</dbReference>
<reference evidence="2 3" key="1">
    <citation type="journal article" date="2013" name="Proc. Natl. Acad. Sci. U.S.A.">
        <title>The king cobra genome reveals dynamic gene evolution and adaptation in the snake venom system.</title>
        <authorList>
            <person name="Vonk F.J."/>
            <person name="Casewell N.R."/>
            <person name="Henkel C.V."/>
            <person name="Heimberg A.M."/>
            <person name="Jansen H.J."/>
            <person name="McCleary R.J."/>
            <person name="Kerkkamp H.M."/>
            <person name="Vos R.A."/>
            <person name="Guerreiro I."/>
            <person name="Calvete J.J."/>
            <person name="Wuster W."/>
            <person name="Woods A.E."/>
            <person name="Logan J.M."/>
            <person name="Harrison R.A."/>
            <person name="Castoe T.A."/>
            <person name="de Koning A.P."/>
            <person name="Pollock D.D."/>
            <person name="Yandell M."/>
            <person name="Calderon D."/>
            <person name="Renjifo C."/>
            <person name="Currier R.B."/>
            <person name="Salgado D."/>
            <person name="Pla D."/>
            <person name="Sanz L."/>
            <person name="Hyder A.S."/>
            <person name="Ribeiro J.M."/>
            <person name="Arntzen J.W."/>
            <person name="van den Thillart G.E."/>
            <person name="Boetzer M."/>
            <person name="Pirovano W."/>
            <person name="Dirks R.P."/>
            <person name="Spaink H.P."/>
            <person name="Duboule D."/>
            <person name="McGlinn E."/>
            <person name="Kini R.M."/>
            <person name="Richardson M.K."/>
        </authorList>
    </citation>
    <scope>NUCLEOTIDE SEQUENCE</scope>
    <source>
        <tissue evidence="2">Blood</tissue>
    </source>
</reference>
<dbReference type="AlphaFoldDB" id="V8PBD1"/>
<feature type="non-terminal residue" evidence="2">
    <location>
        <position position="1"/>
    </location>
</feature>
<accession>V8PBD1</accession>